<keyword evidence="5" id="KW-0547">Nucleotide-binding</keyword>
<dbReference type="SMART" id="SM01209">
    <property type="entry name" value="GARS_A"/>
    <property type="match status" value="1"/>
</dbReference>
<dbReference type="Gene3D" id="3.30.1490.20">
    <property type="entry name" value="ATP-grasp fold, A domain"/>
    <property type="match status" value="1"/>
</dbReference>
<keyword evidence="3" id="KW-0436">Ligase</keyword>
<feature type="non-terminal residue" evidence="10">
    <location>
        <position position="206"/>
    </location>
</feature>
<reference evidence="10" key="1">
    <citation type="journal article" date="2014" name="Front. Microbiol.">
        <title>High frequency of phylogenetically diverse reductive dehalogenase-homologous genes in deep subseafloor sedimentary metagenomes.</title>
        <authorList>
            <person name="Kawai M."/>
            <person name="Futagami T."/>
            <person name="Toyoda A."/>
            <person name="Takaki Y."/>
            <person name="Nishi S."/>
            <person name="Hori S."/>
            <person name="Arai W."/>
            <person name="Tsubouchi T."/>
            <person name="Morono Y."/>
            <person name="Uchiyama I."/>
            <person name="Ito T."/>
            <person name="Fujiyama A."/>
            <person name="Inagaki F."/>
            <person name="Takami H."/>
        </authorList>
    </citation>
    <scope>NUCLEOTIDE SEQUENCE</scope>
    <source>
        <strain evidence="10">Expedition CK06-06</strain>
    </source>
</reference>
<evidence type="ECO:0000256" key="8">
    <source>
        <dbReference type="ARBA" id="ARBA00023211"/>
    </source>
</evidence>
<evidence type="ECO:0000259" key="9">
    <source>
        <dbReference type="PROSITE" id="PS50975"/>
    </source>
</evidence>
<evidence type="ECO:0000256" key="5">
    <source>
        <dbReference type="ARBA" id="ARBA00022741"/>
    </source>
</evidence>
<dbReference type="PANTHER" id="PTHR43472">
    <property type="entry name" value="PHOSPHORIBOSYLAMINE--GLYCINE LIGASE"/>
    <property type="match status" value="1"/>
</dbReference>
<evidence type="ECO:0000256" key="3">
    <source>
        <dbReference type="ARBA" id="ARBA00022598"/>
    </source>
</evidence>
<dbReference type="FunFam" id="3.30.1490.20:FF:000006">
    <property type="entry name" value="phosphoribosylamine--glycine ligase, chloroplastic-like"/>
    <property type="match status" value="1"/>
</dbReference>
<evidence type="ECO:0000256" key="7">
    <source>
        <dbReference type="ARBA" id="ARBA00022840"/>
    </source>
</evidence>
<dbReference type="InterPro" id="IPR020561">
    <property type="entry name" value="PRibGlycinamid_synth_ATP-grasp"/>
</dbReference>
<dbReference type="SUPFAM" id="SSF56059">
    <property type="entry name" value="Glutathione synthetase ATP-binding domain-like"/>
    <property type="match status" value="1"/>
</dbReference>
<sequence length="206" mass="22546">MRVLVVGSGGREHALVWKLAQSKEVDRIYCAPGNPGTSQVARNVAVKPDNIVGLLHLARQEKIDFTVVGPEDPLSMGIVDRFTERGFPIFGPTQRAARLESSKVFTRKLCKHHAIPAGEFGTFTDPEAVRKYVREHGVPIVIKADGLARGKGVYVCRTTEEANRAIDDIMVKKLFGDAGGEAVVEEFLTGEEVSLLAFTDGRNIYP</sequence>
<keyword evidence="8" id="KW-0464">Manganese</keyword>
<dbReference type="Gene3D" id="3.40.50.20">
    <property type="match status" value="1"/>
</dbReference>
<dbReference type="InterPro" id="IPR000115">
    <property type="entry name" value="PRibGlycinamide_synth"/>
</dbReference>
<dbReference type="GO" id="GO:0005524">
    <property type="term" value="F:ATP binding"/>
    <property type="evidence" value="ECO:0007669"/>
    <property type="project" value="UniProtKB-KW"/>
</dbReference>
<dbReference type="GO" id="GO:0006164">
    <property type="term" value="P:purine nucleotide biosynthetic process"/>
    <property type="evidence" value="ECO:0007669"/>
    <property type="project" value="UniProtKB-KW"/>
</dbReference>
<comment type="caution">
    <text evidence="10">The sequence shown here is derived from an EMBL/GenBank/DDBJ whole genome shotgun (WGS) entry which is preliminary data.</text>
</comment>
<dbReference type="InterPro" id="IPR011761">
    <property type="entry name" value="ATP-grasp"/>
</dbReference>
<evidence type="ECO:0000256" key="1">
    <source>
        <dbReference type="ARBA" id="ARBA00005174"/>
    </source>
</evidence>
<evidence type="ECO:0000313" key="10">
    <source>
        <dbReference type="EMBL" id="GAI76826.1"/>
    </source>
</evidence>
<evidence type="ECO:0000256" key="6">
    <source>
        <dbReference type="ARBA" id="ARBA00022755"/>
    </source>
</evidence>
<dbReference type="EMBL" id="BARW01006506">
    <property type="protein sequence ID" value="GAI76826.1"/>
    <property type="molecule type" value="Genomic_DNA"/>
</dbReference>
<dbReference type="Pfam" id="PF02844">
    <property type="entry name" value="GARS_N"/>
    <property type="match status" value="1"/>
</dbReference>
<gene>
    <name evidence="10" type="ORF">S12H4_13664</name>
</gene>
<comment type="pathway">
    <text evidence="1">Purine metabolism; IMP biosynthesis via de novo pathway; N(1)-(5-phospho-D-ribosyl)glycinamide from 5-phospho-alpha-D-ribose 1-diphosphate: step 2/2.</text>
</comment>
<keyword evidence="7" id="KW-0067">ATP-binding</keyword>
<name>X1SCH1_9ZZZZ</name>
<dbReference type="InterPro" id="IPR020562">
    <property type="entry name" value="PRibGlycinamide_synth_N"/>
</dbReference>
<proteinExistence type="predicted"/>
<dbReference type="GO" id="GO:0009113">
    <property type="term" value="P:purine nucleobase biosynthetic process"/>
    <property type="evidence" value="ECO:0007669"/>
    <property type="project" value="InterPro"/>
</dbReference>
<dbReference type="SUPFAM" id="SSF52440">
    <property type="entry name" value="PreATP-grasp domain"/>
    <property type="match status" value="1"/>
</dbReference>
<dbReference type="GO" id="GO:0004637">
    <property type="term" value="F:phosphoribosylamine-glycine ligase activity"/>
    <property type="evidence" value="ECO:0007669"/>
    <property type="project" value="UniProtKB-EC"/>
</dbReference>
<dbReference type="AlphaFoldDB" id="X1SCH1"/>
<evidence type="ECO:0000256" key="4">
    <source>
        <dbReference type="ARBA" id="ARBA00022723"/>
    </source>
</evidence>
<dbReference type="EC" id="6.3.4.13" evidence="2"/>
<dbReference type="PANTHER" id="PTHR43472:SF1">
    <property type="entry name" value="PHOSPHORIBOSYLAMINE--GLYCINE LIGASE, CHLOROPLASTIC"/>
    <property type="match status" value="1"/>
</dbReference>
<feature type="domain" description="ATP-grasp" evidence="9">
    <location>
        <begin position="107"/>
        <end position="192"/>
    </location>
</feature>
<keyword evidence="6" id="KW-0658">Purine biosynthesis</keyword>
<evidence type="ECO:0000256" key="2">
    <source>
        <dbReference type="ARBA" id="ARBA00013255"/>
    </source>
</evidence>
<protein>
    <recommendedName>
        <fullName evidence="2">phosphoribosylamine--glycine ligase</fullName>
        <ecNumber evidence="2">6.3.4.13</ecNumber>
    </recommendedName>
</protein>
<organism evidence="10">
    <name type="scientific">marine sediment metagenome</name>
    <dbReference type="NCBI Taxonomy" id="412755"/>
    <lineage>
        <taxon>unclassified sequences</taxon>
        <taxon>metagenomes</taxon>
        <taxon>ecological metagenomes</taxon>
    </lineage>
</organism>
<dbReference type="InterPro" id="IPR016185">
    <property type="entry name" value="PreATP-grasp_dom_sf"/>
</dbReference>
<accession>X1SCH1</accession>
<dbReference type="PROSITE" id="PS50975">
    <property type="entry name" value="ATP_GRASP"/>
    <property type="match status" value="1"/>
</dbReference>
<dbReference type="Pfam" id="PF01071">
    <property type="entry name" value="GARS_A"/>
    <property type="match status" value="1"/>
</dbReference>
<dbReference type="InterPro" id="IPR013815">
    <property type="entry name" value="ATP_grasp_subdomain_1"/>
</dbReference>
<keyword evidence="4" id="KW-0479">Metal-binding</keyword>
<dbReference type="FunFam" id="3.40.50.20:FF:000006">
    <property type="entry name" value="Phosphoribosylamine--glycine ligase, chloroplastic"/>
    <property type="match status" value="1"/>
</dbReference>
<dbReference type="GO" id="GO:0046872">
    <property type="term" value="F:metal ion binding"/>
    <property type="evidence" value="ECO:0007669"/>
    <property type="project" value="UniProtKB-KW"/>
</dbReference>